<sequence>MSNTLTEHYPKAQKYWEITWLMAWNPLIYFIIIKMRLEYLAYLNPECLRSKVLILLTNLFGKNQSNAAFPGTEVDNQHEMKKSDKKRFMKVNVMAGIGVVSYFSVRAEAFLVE</sequence>
<keyword evidence="1" id="KW-0812">Transmembrane</keyword>
<accession>A0AAV4WJH2</accession>
<keyword evidence="1" id="KW-1133">Transmembrane helix</keyword>
<comment type="caution">
    <text evidence="2">The sequence shown here is derived from an EMBL/GenBank/DDBJ whole genome shotgun (WGS) entry which is preliminary data.</text>
</comment>
<organism evidence="2 3">
    <name type="scientific">Caerostris darwini</name>
    <dbReference type="NCBI Taxonomy" id="1538125"/>
    <lineage>
        <taxon>Eukaryota</taxon>
        <taxon>Metazoa</taxon>
        <taxon>Ecdysozoa</taxon>
        <taxon>Arthropoda</taxon>
        <taxon>Chelicerata</taxon>
        <taxon>Arachnida</taxon>
        <taxon>Araneae</taxon>
        <taxon>Araneomorphae</taxon>
        <taxon>Entelegynae</taxon>
        <taxon>Araneoidea</taxon>
        <taxon>Araneidae</taxon>
        <taxon>Caerostris</taxon>
    </lineage>
</organism>
<feature type="transmembrane region" description="Helical" evidence="1">
    <location>
        <begin position="88"/>
        <end position="105"/>
    </location>
</feature>
<protein>
    <submittedName>
        <fullName evidence="2">Uncharacterized protein</fullName>
    </submittedName>
</protein>
<gene>
    <name evidence="2" type="ORF">CDAR_81741</name>
</gene>
<feature type="transmembrane region" description="Helical" evidence="1">
    <location>
        <begin position="15"/>
        <end position="33"/>
    </location>
</feature>
<evidence type="ECO:0000313" key="2">
    <source>
        <dbReference type="EMBL" id="GIY81708.1"/>
    </source>
</evidence>
<reference evidence="2 3" key="1">
    <citation type="submission" date="2021-06" db="EMBL/GenBank/DDBJ databases">
        <title>Caerostris darwini draft genome.</title>
        <authorList>
            <person name="Kono N."/>
            <person name="Arakawa K."/>
        </authorList>
    </citation>
    <scope>NUCLEOTIDE SEQUENCE [LARGE SCALE GENOMIC DNA]</scope>
</reference>
<proteinExistence type="predicted"/>
<dbReference type="AlphaFoldDB" id="A0AAV4WJH2"/>
<evidence type="ECO:0000313" key="3">
    <source>
        <dbReference type="Proteomes" id="UP001054837"/>
    </source>
</evidence>
<dbReference type="EMBL" id="BPLQ01014663">
    <property type="protein sequence ID" value="GIY81708.1"/>
    <property type="molecule type" value="Genomic_DNA"/>
</dbReference>
<name>A0AAV4WJH2_9ARAC</name>
<evidence type="ECO:0000256" key="1">
    <source>
        <dbReference type="SAM" id="Phobius"/>
    </source>
</evidence>
<keyword evidence="1" id="KW-0472">Membrane</keyword>
<dbReference type="Proteomes" id="UP001054837">
    <property type="component" value="Unassembled WGS sequence"/>
</dbReference>
<keyword evidence="3" id="KW-1185">Reference proteome</keyword>